<gene>
    <name evidence="5" type="ORF">AWRI4233_LOCUS9417</name>
</gene>
<dbReference type="GO" id="GO:0052717">
    <property type="term" value="F:tRNA-specific adenosine-34 deaminase activity"/>
    <property type="evidence" value="ECO:0007669"/>
    <property type="project" value="TreeGrafter"/>
</dbReference>
<dbReference type="GO" id="GO:0005634">
    <property type="term" value="C:nucleus"/>
    <property type="evidence" value="ECO:0007669"/>
    <property type="project" value="TreeGrafter"/>
</dbReference>
<dbReference type="GO" id="GO:0005737">
    <property type="term" value="C:cytoplasm"/>
    <property type="evidence" value="ECO:0007669"/>
    <property type="project" value="TreeGrafter"/>
</dbReference>
<evidence type="ECO:0000259" key="4">
    <source>
        <dbReference type="PROSITE" id="PS51747"/>
    </source>
</evidence>
<dbReference type="SUPFAM" id="SSF53927">
    <property type="entry name" value="Cytidine deaminase-like"/>
    <property type="match status" value="1"/>
</dbReference>
<dbReference type="OrthoDB" id="1701769at2759"/>
<dbReference type="PROSITE" id="PS51747">
    <property type="entry name" value="CYT_DCMP_DEAMINASES_2"/>
    <property type="match status" value="1"/>
</dbReference>
<feature type="domain" description="CMP/dCMP-type deaminase" evidence="4">
    <location>
        <begin position="28"/>
        <end position="136"/>
    </location>
</feature>
<evidence type="ECO:0000256" key="1">
    <source>
        <dbReference type="ARBA" id="ARBA00022723"/>
    </source>
</evidence>
<dbReference type="Proteomes" id="UP000714618">
    <property type="component" value="Unassembled WGS sequence"/>
</dbReference>
<keyword evidence="2" id="KW-0378">Hydrolase</keyword>
<dbReference type="PANTHER" id="PTHR11079:SF149">
    <property type="entry name" value="TRNA-SPECIFIC ADENOSINE DEAMINASE 2"/>
    <property type="match status" value="1"/>
</dbReference>
<evidence type="ECO:0000256" key="3">
    <source>
        <dbReference type="ARBA" id="ARBA00022833"/>
    </source>
</evidence>
<evidence type="ECO:0000313" key="6">
    <source>
        <dbReference type="Proteomes" id="UP000714618"/>
    </source>
</evidence>
<dbReference type="AlphaFoldDB" id="A0A9N8PNN2"/>
<dbReference type="Gene3D" id="3.40.140.10">
    <property type="entry name" value="Cytidine Deaminase, domain 2"/>
    <property type="match status" value="1"/>
</dbReference>
<evidence type="ECO:0000256" key="2">
    <source>
        <dbReference type="ARBA" id="ARBA00022801"/>
    </source>
</evidence>
<dbReference type="InterPro" id="IPR002125">
    <property type="entry name" value="CMP_dCMP_dom"/>
</dbReference>
<accession>A0A9N8PNN2</accession>
<reference evidence="5" key="1">
    <citation type="submission" date="2020-06" db="EMBL/GenBank/DDBJ databases">
        <authorList>
            <person name="Onetto C."/>
        </authorList>
    </citation>
    <scope>NUCLEOTIDE SEQUENCE</scope>
</reference>
<dbReference type="GO" id="GO:0008270">
    <property type="term" value="F:zinc ion binding"/>
    <property type="evidence" value="ECO:0007669"/>
    <property type="project" value="InterPro"/>
</dbReference>
<name>A0A9N8PNN2_9PEZI</name>
<dbReference type="CDD" id="cd01285">
    <property type="entry name" value="nucleoside_deaminase"/>
    <property type="match status" value="1"/>
</dbReference>
<proteinExistence type="predicted"/>
<dbReference type="GO" id="GO:0002100">
    <property type="term" value="P:tRNA wobble adenosine to inosine editing"/>
    <property type="evidence" value="ECO:0007669"/>
    <property type="project" value="TreeGrafter"/>
</dbReference>
<dbReference type="Pfam" id="PF00383">
    <property type="entry name" value="dCMP_cyt_deam_1"/>
    <property type="match status" value="1"/>
</dbReference>
<evidence type="ECO:0000313" key="5">
    <source>
        <dbReference type="EMBL" id="CAD0100592.1"/>
    </source>
</evidence>
<keyword evidence="1" id="KW-0479">Metal-binding</keyword>
<sequence length="199" mass="22386">MFSTDYPPSPTSSEADMDAMTAHVENRPYHEAFMREAINMLALASDETPVGCVFVHDGKIIAKGMNGTNVTMNGTRHAEFVALSQILAEHKPDILQETDLYVTVEPCIMCASVLRQFRIRAVYFGCLNDRFGGCGGVMRICDDPNIEPPYKIYGGIYRAEAIMLLRRFYLFIAPEPKQKKNRELKTDIMPLVNMKNPEG</sequence>
<dbReference type="InterPro" id="IPR016192">
    <property type="entry name" value="APOBEC/CMP_deaminase_Zn-bd"/>
</dbReference>
<comment type="caution">
    <text evidence="5">The sequence shown here is derived from an EMBL/GenBank/DDBJ whole genome shotgun (WGS) entry which is preliminary data.</text>
</comment>
<dbReference type="InterPro" id="IPR016193">
    <property type="entry name" value="Cytidine_deaminase-like"/>
</dbReference>
<dbReference type="PROSITE" id="PS00903">
    <property type="entry name" value="CYT_DCMP_DEAMINASES_1"/>
    <property type="match status" value="1"/>
</dbReference>
<keyword evidence="3" id="KW-0862">Zinc</keyword>
<dbReference type="EMBL" id="CAIJEO010000012">
    <property type="protein sequence ID" value="CAD0100592.1"/>
    <property type="molecule type" value="Genomic_DNA"/>
</dbReference>
<keyword evidence="6" id="KW-1185">Reference proteome</keyword>
<protein>
    <recommendedName>
        <fullName evidence="4">CMP/dCMP-type deaminase domain-containing protein</fullName>
    </recommendedName>
</protein>
<organism evidence="5 6">
    <name type="scientific">Aureobasidium mustum</name>
    <dbReference type="NCBI Taxonomy" id="2773714"/>
    <lineage>
        <taxon>Eukaryota</taxon>
        <taxon>Fungi</taxon>
        <taxon>Dikarya</taxon>
        <taxon>Ascomycota</taxon>
        <taxon>Pezizomycotina</taxon>
        <taxon>Dothideomycetes</taxon>
        <taxon>Dothideomycetidae</taxon>
        <taxon>Dothideales</taxon>
        <taxon>Saccotheciaceae</taxon>
        <taxon>Aureobasidium</taxon>
    </lineage>
</organism>
<dbReference type="PANTHER" id="PTHR11079">
    <property type="entry name" value="CYTOSINE DEAMINASE FAMILY MEMBER"/>
    <property type="match status" value="1"/>
</dbReference>